<dbReference type="RefSeq" id="WP_241040195.1">
    <property type="nucleotide sequence ID" value="NZ_BAAAJF010000065.1"/>
</dbReference>
<dbReference type="GO" id="GO:0016746">
    <property type="term" value="F:acyltransferase activity"/>
    <property type="evidence" value="ECO:0007669"/>
    <property type="project" value="UniProtKB-KW"/>
</dbReference>
<dbReference type="PROSITE" id="PS51186">
    <property type="entry name" value="GNAT"/>
    <property type="match status" value="1"/>
</dbReference>
<organism evidence="4 5">
    <name type="scientific">Pseudonocardia alaniniphila</name>
    <dbReference type="NCBI Taxonomy" id="75291"/>
    <lineage>
        <taxon>Bacteria</taxon>
        <taxon>Bacillati</taxon>
        <taxon>Actinomycetota</taxon>
        <taxon>Actinomycetes</taxon>
        <taxon>Pseudonocardiales</taxon>
        <taxon>Pseudonocardiaceae</taxon>
        <taxon>Pseudonocardia</taxon>
    </lineage>
</organism>
<evidence type="ECO:0000313" key="4">
    <source>
        <dbReference type="EMBL" id="MCH6169550.1"/>
    </source>
</evidence>
<dbReference type="InterPro" id="IPR000182">
    <property type="entry name" value="GNAT_dom"/>
</dbReference>
<name>A0ABS9TLY3_9PSEU</name>
<protein>
    <submittedName>
        <fullName evidence="4">GNAT family N-acetyltransferase</fullName>
        <ecNumber evidence="4">2.3.1.-</ecNumber>
    </submittedName>
</protein>
<evidence type="ECO:0000256" key="2">
    <source>
        <dbReference type="ARBA" id="ARBA00023315"/>
    </source>
</evidence>
<dbReference type="SUPFAM" id="SSF56399">
    <property type="entry name" value="ADP-ribosylation"/>
    <property type="match status" value="1"/>
</dbReference>
<dbReference type="Pfam" id="PF06108">
    <property type="entry name" value="DUF952"/>
    <property type="match status" value="1"/>
</dbReference>
<dbReference type="Pfam" id="PF00583">
    <property type="entry name" value="Acetyltransf_1"/>
    <property type="match status" value="1"/>
</dbReference>
<feature type="domain" description="N-acetyltransferase" evidence="3">
    <location>
        <begin position="250"/>
        <end position="391"/>
    </location>
</feature>
<evidence type="ECO:0000256" key="1">
    <source>
        <dbReference type="ARBA" id="ARBA00022679"/>
    </source>
</evidence>
<dbReference type="CDD" id="cd04301">
    <property type="entry name" value="NAT_SF"/>
    <property type="match status" value="1"/>
</dbReference>
<reference evidence="4 5" key="1">
    <citation type="submission" date="2022-03" db="EMBL/GenBank/DDBJ databases">
        <title>Pseudonocardia alaer sp. nov., a novel actinomycete isolated from reed forest soil.</title>
        <authorList>
            <person name="Wang L."/>
        </authorList>
    </citation>
    <scope>NUCLEOTIDE SEQUENCE [LARGE SCALE GENOMIC DNA]</scope>
    <source>
        <strain evidence="4 5">Y-16303</strain>
    </source>
</reference>
<dbReference type="Proteomes" id="UP001299970">
    <property type="component" value="Unassembled WGS sequence"/>
</dbReference>
<comment type="caution">
    <text evidence="4">The sequence shown here is derived from an EMBL/GenBank/DDBJ whole genome shotgun (WGS) entry which is preliminary data.</text>
</comment>
<proteinExistence type="predicted"/>
<dbReference type="Gene3D" id="3.20.170.20">
    <property type="entry name" value="Protein of unknown function DUF952"/>
    <property type="match status" value="1"/>
</dbReference>
<keyword evidence="1 4" id="KW-0808">Transferase</keyword>
<dbReference type="SUPFAM" id="SSF55729">
    <property type="entry name" value="Acyl-CoA N-acyltransferases (Nat)"/>
    <property type="match status" value="1"/>
</dbReference>
<dbReference type="EMBL" id="JAKXMK010000026">
    <property type="protein sequence ID" value="MCH6169550.1"/>
    <property type="molecule type" value="Genomic_DNA"/>
</dbReference>
<sequence length="391" mass="41026">MTRLAFVDAGIRTATAVVATAGHAAFVFVPLLHLATPAEWRTALTAGVIAPPSLDEVGFVHLSTPDQVALPAGRLFPGRTDLVLLVLDPDRIVVPVRFEPGLPTDPASMRFPHAYGPVPAAAVLGVLPYRPRADGGFDAPVLGTVDPGWRHAVLEPSLLRRIATAEVPVTGGVAVRTTTVPGSPEHNQLLVSGRADAAQVTADAERVLDGCAEQWVLLTGAHLADTAAGLAAGGWQVQELLGMAAPAGGEPVARVAQVDAAELRPLAEAAWRRDLPGMDPALIAEALDGRRLEEAVLDVRHLAVAAGGRLVASAVLKIDGGTALIDAISTEPDHRRQGHGDALLRTGMALAAQAGCDLVVLDVVADDWTRTWYTRRGFVEVTRSWSARRTP</sequence>
<keyword evidence="2 4" id="KW-0012">Acyltransferase</keyword>
<dbReference type="InterPro" id="IPR016181">
    <property type="entry name" value="Acyl_CoA_acyltransferase"/>
</dbReference>
<dbReference type="PANTHER" id="PTHR43877">
    <property type="entry name" value="AMINOALKYLPHOSPHONATE N-ACETYLTRANSFERASE-RELATED-RELATED"/>
    <property type="match status" value="1"/>
</dbReference>
<dbReference type="InterPro" id="IPR009297">
    <property type="entry name" value="DUF952"/>
</dbReference>
<gene>
    <name evidence="4" type="ORF">MMF94_27945</name>
</gene>
<accession>A0ABS9TLY3</accession>
<evidence type="ECO:0000313" key="5">
    <source>
        <dbReference type="Proteomes" id="UP001299970"/>
    </source>
</evidence>
<keyword evidence="5" id="KW-1185">Reference proteome</keyword>
<evidence type="ECO:0000259" key="3">
    <source>
        <dbReference type="PROSITE" id="PS51186"/>
    </source>
</evidence>
<dbReference type="Gene3D" id="3.40.630.30">
    <property type="match status" value="1"/>
</dbReference>
<dbReference type="PANTHER" id="PTHR43877:SF1">
    <property type="entry name" value="ACETYLTRANSFERASE"/>
    <property type="match status" value="1"/>
</dbReference>
<dbReference type="InterPro" id="IPR050832">
    <property type="entry name" value="Bact_Acetyltransf"/>
</dbReference>
<dbReference type="EC" id="2.3.1.-" evidence="4"/>